<keyword evidence="3" id="KW-1185">Reference proteome</keyword>
<name>A0A2T2ZXP7_9PEZI</name>
<sequence length="110" mass="12500">MFGGGSSSLYYYLLEAFPFQQPADDGVAALCLCAIVLLHLQPYHIFALISFSSQRGMRSTNHLWHPLLFLALFLCPVLLFFWFLSLATAYAGWQARPRHESASARVFWVL</sequence>
<proteinExistence type="predicted"/>
<keyword evidence="1" id="KW-0472">Membrane</keyword>
<organism evidence="2 3">
    <name type="scientific">Coniella lustricola</name>
    <dbReference type="NCBI Taxonomy" id="2025994"/>
    <lineage>
        <taxon>Eukaryota</taxon>
        <taxon>Fungi</taxon>
        <taxon>Dikarya</taxon>
        <taxon>Ascomycota</taxon>
        <taxon>Pezizomycotina</taxon>
        <taxon>Sordariomycetes</taxon>
        <taxon>Sordariomycetidae</taxon>
        <taxon>Diaporthales</taxon>
        <taxon>Schizoparmaceae</taxon>
        <taxon>Coniella</taxon>
    </lineage>
</organism>
<protein>
    <submittedName>
        <fullName evidence="2">Uncharacterized protein</fullName>
    </submittedName>
</protein>
<feature type="transmembrane region" description="Helical" evidence="1">
    <location>
        <begin position="63"/>
        <end position="84"/>
    </location>
</feature>
<keyword evidence="1" id="KW-1133">Transmembrane helix</keyword>
<reference evidence="2 3" key="1">
    <citation type="journal article" date="2018" name="Mycol. Prog.">
        <title>Coniella lustricola, a new species from submerged detritus.</title>
        <authorList>
            <person name="Raudabaugh D.B."/>
            <person name="Iturriaga T."/>
            <person name="Carver A."/>
            <person name="Mondo S."/>
            <person name="Pangilinan J."/>
            <person name="Lipzen A."/>
            <person name="He G."/>
            <person name="Amirebrahimi M."/>
            <person name="Grigoriev I.V."/>
            <person name="Miller A.N."/>
        </authorList>
    </citation>
    <scope>NUCLEOTIDE SEQUENCE [LARGE SCALE GENOMIC DNA]</scope>
    <source>
        <strain evidence="2 3">B22-T-1</strain>
    </source>
</reference>
<evidence type="ECO:0000313" key="3">
    <source>
        <dbReference type="Proteomes" id="UP000241462"/>
    </source>
</evidence>
<dbReference type="AlphaFoldDB" id="A0A2T2ZXP7"/>
<feature type="transmembrane region" description="Helical" evidence="1">
    <location>
        <begin position="27"/>
        <end position="51"/>
    </location>
</feature>
<dbReference type="InParanoid" id="A0A2T2ZXP7"/>
<gene>
    <name evidence="2" type="ORF">BD289DRAFT_442853</name>
</gene>
<dbReference type="Proteomes" id="UP000241462">
    <property type="component" value="Unassembled WGS sequence"/>
</dbReference>
<keyword evidence="1" id="KW-0812">Transmembrane</keyword>
<accession>A0A2T2ZXP7</accession>
<dbReference type="EMBL" id="KZ678577">
    <property type="protein sequence ID" value="PSR79137.1"/>
    <property type="molecule type" value="Genomic_DNA"/>
</dbReference>
<evidence type="ECO:0000313" key="2">
    <source>
        <dbReference type="EMBL" id="PSR79137.1"/>
    </source>
</evidence>
<evidence type="ECO:0000256" key="1">
    <source>
        <dbReference type="SAM" id="Phobius"/>
    </source>
</evidence>